<dbReference type="PANTHER" id="PTHR33678">
    <property type="entry name" value="BLL1576 PROTEIN"/>
    <property type="match status" value="1"/>
</dbReference>
<dbReference type="PANTHER" id="PTHR33678:SF2">
    <property type="match status" value="1"/>
</dbReference>
<feature type="non-terminal residue" evidence="3">
    <location>
        <position position="496"/>
    </location>
</feature>
<evidence type="ECO:0000259" key="2">
    <source>
        <dbReference type="Pfam" id="PF03050"/>
    </source>
</evidence>
<name>A0A853IPQ8_9GAMM</name>
<dbReference type="RefSeq" id="WP_180571850.1">
    <property type="nucleotide sequence ID" value="NZ_JACCKB010000174.1"/>
</dbReference>
<organism evidence="3 4">
    <name type="scientific">Spartinivicinus marinus</name>
    <dbReference type="NCBI Taxonomy" id="2994442"/>
    <lineage>
        <taxon>Bacteria</taxon>
        <taxon>Pseudomonadati</taxon>
        <taxon>Pseudomonadota</taxon>
        <taxon>Gammaproteobacteria</taxon>
        <taxon>Oceanospirillales</taxon>
        <taxon>Zooshikellaceae</taxon>
        <taxon>Spartinivicinus</taxon>
    </lineage>
</organism>
<keyword evidence="4" id="KW-1185">Reference proteome</keyword>
<dbReference type="Pfam" id="PF03050">
    <property type="entry name" value="DDE_Tnp_IS66"/>
    <property type="match status" value="1"/>
</dbReference>
<evidence type="ECO:0000313" key="3">
    <source>
        <dbReference type="EMBL" id="NYZ69886.1"/>
    </source>
</evidence>
<sequence>MTQTTTINRTELQALKQRISEAQAYGLSLSQEDNQYILDALMTLEHLQQQLHTHSITLHKLRKSLGIEMSSEKLRDLCGENTTAGESKDKLAKPPRQRPPKPKSTTPPVTINHALTQYQSGEVCPACEIGKLYSTKPARLLRITGQSPYARELHLAEQRRCNACGAYFTAPLPEAVTVDGEPQQQYGYSARSLMVLSKYFAGSPFYRQECLQGLLGVAISSSTFYDQSSYVANDVTPLFDRLKELAANAVDYLLDDTGHRILKQGPVMKKRLKQKKAKRRTGIYASGVIANLSNQHQIVLFQTNVGHAGELIDELLEKRSPDQPPPILMSDALANNNPQSGCETIRSLCNTHGRRQFADVFNHFPTQVEYVLKQYQTIWLNEATVVQEQLSPEQRLAYHQTHSLPVMAALREWGNQLIQSGKIEDNSGLGKAICYFDRHYEGLTRFCTHVGARLDNNLMEAMLKLIVRGRKNSLFYKTQTGANVADVLTSVIATAA</sequence>
<protein>
    <submittedName>
        <fullName evidence="3">Transposase</fullName>
    </submittedName>
</protein>
<dbReference type="Proteomes" id="UP000569732">
    <property type="component" value="Unassembled WGS sequence"/>
</dbReference>
<feature type="domain" description="Transposase IS66 central" evidence="2">
    <location>
        <begin position="185"/>
        <end position="483"/>
    </location>
</feature>
<dbReference type="AlphaFoldDB" id="A0A853IPQ8"/>
<accession>A0A853IPQ8</accession>
<dbReference type="InterPro" id="IPR004291">
    <property type="entry name" value="Transposase_IS66_central"/>
</dbReference>
<gene>
    <name evidence="3" type="ORF">H0A36_28130</name>
</gene>
<proteinExistence type="predicted"/>
<reference evidence="3 4" key="1">
    <citation type="submission" date="2020-07" db="EMBL/GenBank/DDBJ databases">
        <title>Endozoicomonas sp. nov., isolated from sediment.</title>
        <authorList>
            <person name="Gu T."/>
        </authorList>
    </citation>
    <scope>NUCLEOTIDE SEQUENCE [LARGE SCALE GENOMIC DNA]</scope>
    <source>
        <strain evidence="3 4">SM1973</strain>
    </source>
</reference>
<evidence type="ECO:0000313" key="4">
    <source>
        <dbReference type="Proteomes" id="UP000569732"/>
    </source>
</evidence>
<dbReference type="EMBL" id="JACCKB010000174">
    <property type="protein sequence ID" value="NYZ69886.1"/>
    <property type="molecule type" value="Genomic_DNA"/>
</dbReference>
<feature type="region of interest" description="Disordered" evidence="1">
    <location>
        <begin position="81"/>
        <end position="109"/>
    </location>
</feature>
<dbReference type="InterPro" id="IPR052344">
    <property type="entry name" value="Transposase-related"/>
</dbReference>
<comment type="caution">
    <text evidence="3">The sequence shown here is derived from an EMBL/GenBank/DDBJ whole genome shotgun (WGS) entry which is preliminary data.</text>
</comment>
<evidence type="ECO:0000256" key="1">
    <source>
        <dbReference type="SAM" id="MobiDB-lite"/>
    </source>
</evidence>